<feature type="signal peptide" evidence="1">
    <location>
        <begin position="1"/>
        <end position="22"/>
    </location>
</feature>
<keyword evidence="5" id="KW-1185">Reference proteome</keyword>
<keyword evidence="1" id="KW-0732">Signal</keyword>
<reference evidence="2 4" key="2">
    <citation type="journal article" date="2012" name="J. Bacteriol.">
        <title>Genome Sequence of Janibacter hoylei MTCC8307, Isolated from the Stratospheric Air.</title>
        <authorList>
            <person name="Pawar S.P."/>
            <person name="Dhotre D.P."/>
            <person name="Shetty S.A."/>
            <person name="Chowdhury S.P."/>
            <person name="Chaudhari B.L."/>
            <person name="Shouche Y.S."/>
        </authorList>
    </citation>
    <scope>NUCLEOTIDE SEQUENCE [LARGE SCALE GENOMIC DNA]</scope>
    <source>
        <strain evidence="2 4">PVAS-1</strain>
    </source>
</reference>
<reference evidence="3" key="3">
    <citation type="submission" date="2017-11" db="EMBL/GenBank/DDBJ databases">
        <authorList>
            <person name="Seuylemezian A."/>
            <person name="Cooper K."/>
            <person name="Vaishampayan P."/>
        </authorList>
    </citation>
    <scope>NUCLEOTIDE SEQUENCE</scope>
    <source>
        <strain evidence="3">PVAS-1</strain>
    </source>
</reference>
<comment type="caution">
    <text evidence="2">The sequence shown here is derived from an EMBL/GenBank/DDBJ whole genome shotgun (WGS) entry which is preliminary data.</text>
</comment>
<organism evidence="2 4">
    <name type="scientific">Janibacter hoylei PVAS-1</name>
    <dbReference type="NCBI Taxonomy" id="1210046"/>
    <lineage>
        <taxon>Bacteria</taxon>
        <taxon>Bacillati</taxon>
        <taxon>Actinomycetota</taxon>
        <taxon>Actinomycetes</taxon>
        <taxon>Micrococcales</taxon>
        <taxon>Intrasporangiaceae</taxon>
        <taxon>Janibacter</taxon>
    </lineage>
</organism>
<evidence type="ECO:0000313" key="2">
    <source>
        <dbReference type="EMBL" id="EKA62672.1"/>
    </source>
</evidence>
<reference evidence="3 5" key="1">
    <citation type="journal article" date="2009" name="Int. J. Syst. Evol. Microbiol.">
        <title>Janibacter hoylei sp. nov., Bacillus isronensis sp. nov. and Bacillus aryabhattai sp. nov., isolated from cryotubes used for collecting air from the upper atmosphere.</title>
        <authorList>
            <person name="Shivaji S."/>
            <person name="Chaturvedi P."/>
            <person name="Begum Z."/>
            <person name="Pindi P.K."/>
            <person name="Manorama R."/>
            <person name="Padmanaban D.A."/>
            <person name="Shouche Y.S."/>
            <person name="Pawar S."/>
            <person name="Vaishampayan P."/>
            <person name="Dutt C.B."/>
            <person name="Datta G.N."/>
            <person name="Manchanda R.K."/>
            <person name="Rao U.R."/>
            <person name="Bhargava P.M."/>
            <person name="Narlikar J.V."/>
        </authorList>
    </citation>
    <scope>NUCLEOTIDE SEQUENCE [LARGE SCALE GENOMIC DNA]</scope>
    <source>
        <strain evidence="3 5">PVAS-1</strain>
    </source>
</reference>
<dbReference type="PATRIC" id="fig|1210046.3.peg.117"/>
<dbReference type="Proteomes" id="UP000004474">
    <property type="component" value="Unassembled WGS sequence"/>
</dbReference>
<name>K1EB93_9MICO</name>
<dbReference type="EMBL" id="PIPF01000003">
    <property type="protein sequence ID" value="RWU84758.1"/>
    <property type="molecule type" value="Genomic_DNA"/>
</dbReference>
<dbReference type="PROSITE" id="PS51257">
    <property type="entry name" value="PROKAR_LIPOPROTEIN"/>
    <property type="match status" value="1"/>
</dbReference>
<dbReference type="AlphaFoldDB" id="K1EB93"/>
<protein>
    <submittedName>
        <fullName evidence="2">Uncharacterized protein</fullName>
    </submittedName>
</protein>
<evidence type="ECO:0000313" key="5">
    <source>
        <dbReference type="Proteomes" id="UP000288711"/>
    </source>
</evidence>
<evidence type="ECO:0000313" key="3">
    <source>
        <dbReference type="EMBL" id="RWU84758.1"/>
    </source>
</evidence>
<evidence type="ECO:0000256" key="1">
    <source>
        <dbReference type="SAM" id="SignalP"/>
    </source>
</evidence>
<gene>
    <name evidence="2" type="ORF">B277_00590</name>
    <name evidence="3" type="ORF">CWN80_04080</name>
</gene>
<dbReference type="RefSeq" id="WP_007923950.1">
    <property type="nucleotide sequence ID" value="NZ_ALWX01000003.1"/>
</dbReference>
<dbReference type="EMBL" id="ALWX01000003">
    <property type="protein sequence ID" value="EKA62672.1"/>
    <property type="molecule type" value="Genomic_DNA"/>
</dbReference>
<feature type="chain" id="PRO_5044735189" evidence="1">
    <location>
        <begin position="23"/>
        <end position="139"/>
    </location>
</feature>
<sequence>MAMTVRLCIGMMALVTMTTVTGCSSTPEPESGEAVDARLAELVRDDTSAPLGEVVEGHWDRAAFFHEGVTAERVNSVVASEAISDRWTASPALVVVVEGDDVRVVRLRTPALANDATGRAFSRDATVSGSTATGMLTVR</sequence>
<dbReference type="Proteomes" id="UP000288711">
    <property type="component" value="Unassembled WGS sequence"/>
</dbReference>
<accession>K1EB93</accession>
<proteinExistence type="predicted"/>
<dbReference type="STRING" id="1210046.B277_00590"/>
<evidence type="ECO:0000313" key="4">
    <source>
        <dbReference type="Proteomes" id="UP000004474"/>
    </source>
</evidence>